<dbReference type="RefSeq" id="WP_111627329.1">
    <property type="nucleotide sequence ID" value="NZ_QLMC01000001.1"/>
</dbReference>
<gene>
    <name evidence="4" type="ORF">LX87_01323</name>
</gene>
<evidence type="ECO:0000313" key="5">
    <source>
        <dbReference type="Proteomes" id="UP000248790"/>
    </source>
</evidence>
<dbReference type="GO" id="GO:0016989">
    <property type="term" value="F:sigma factor antagonist activity"/>
    <property type="evidence" value="ECO:0007669"/>
    <property type="project" value="TreeGrafter"/>
</dbReference>
<dbReference type="InterPro" id="IPR012373">
    <property type="entry name" value="Ferrdict_sens_TM"/>
</dbReference>
<evidence type="ECO:0000259" key="3">
    <source>
        <dbReference type="Pfam" id="PF16344"/>
    </source>
</evidence>
<dbReference type="Gene3D" id="3.55.50.30">
    <property type="match status" value="1"/>
</dbReference>
<dbReference type="PANTHER" id="PTHR30273">
    <property type="entry name" value="PERIPLASMIC SIGNAL SENSOR AND SIGMA FACTOR ACTIVATOR FECR-RELATED"/>
    <property type="match status" value="1"/>
</dbReference>
<dbReference type="PIRSF" id="PIRSF018266">
    <property type="entry name" value="FecR"/>
    <property type="match status" value="1"/>
</dbReference>
<accession>A0A327X8W5</accession>
<dbReference type="InterPro" id="IPR032508">
    <property type="entry name" value="FecR_C"/>
</dbReference>
<feature type="domain" description="FecR protein" evidence="2">
    <location>
        <begin position="158"/>
        <end position="245"/>
    </location>
</feature>
<dbReference type="Pfam" id="PF04773">
    <property type="entry name" value="FecR"/>
    <property type="match status" value="1"/>
</dbReference>
<reference evidence="4 5" key="1">
    <citation type="submission" date="2018-06" db="EMBL/GenBank/DDBJ databases">
        <title>Genomic Encyclopedia of Archaeal and Bacterial Type Strains, Phase II (KMG-II): from individual species to whole genera.</title>
        <authorList>
            <person name="Goeker M."/>
        </authorList>
    </citation>
    <scope>NUCLEOTIDE SEQUENCE [LARGE SCALE GENOMIC DNA]</scope>
    <source>
        <strain evidence="4 5">DSM 21851</strain>
    </source>
</reference>
<keyword evidence="1" id="KW-1133">Transmembrane helix</keyword>
<evidence type="ECO:0000259" key="2">
    <source>
        <dbReference type="Pfam" id="PF04773"/>
    </source>
</evidence>
<evidence type="ECO:0000313" key="4">
    <source>
        <dbReference type="EMBL" id="RAK03201.1"/>
    </source>
</evidence>
<dbReference type="Proteomes" id="UP000248790">
    <property type="component" value="Unassembled WGS sequence"/>
</dbReference>
<dbReference type="OrthoDB" id="927016at2"/>
<dbReference type="InterPro" id="IPR006860">
    <property type="entry name" value="FecR"/>
</dbReference>
<feature type="domain" description="Protein FecR C-terminal" evidence="3">
    <location>
        <begin position="302"/>
        <end position="369"/>
    </location>
</feature>
<evidence type="ECO:0000256" key="1">
    <source>
        <dbReference type="SAM" id="Phobius"/>
    </source>
</evidence>
<feature type="transmembrane region" description="Helical" evidence="1">
    <location>
        <begin position="108"/>
        <end position="127"/>
    </location>
</feature>
<dbReference type="AlphaFoldDB" id="A0A327X8W5"/>
<dbReference type="Pfam" id="PF16344">
    <property type="entry name" value="FecR_C"/>
    <property type="match status" value="1"/>
</dbReference>
<comment type="caution">
    <text evidence="4">The sequence shown here is derived from an EMBL/GenBank/DDBJ whole genome shotgun (WGS) entry which is preliminary data.</text>
</comment>
<dbReference type="PANTHER" id="PTHR30273:SF2">
    <property type="entry name" value="PROTEIN FECR"/>
    <property type="match status" value="1"/>
</dbReference>
<sequence>MTGYSVQNPYKHFSITDFVTDDAFLQHQLQPTAQSVQFWQNWLVANPDQEADWRQAQKLLEAVQLGFSDYTRTYLSEEAESRLLARIQATNSLHNDAVSVTPLWRKNWISYAVAACFLVVAGVFIWTKTPKNAPASSYEQQLAAVQEPVIEKVNLDTSVQTVRLPDQTTVLLFPNSRLSYTKDFGKINRTIYLSGKAIFDVISQPQKPFLVYADDVVTRVLGTRFEVNAFAKNKAVTVRVQRGRVTVYRYRATEKPSTGQLAGVLLLPNQQVVFTRQNEQFKKDLVDNPVVILPQRERRPSFVYDETPVTEVFQQLERAYGIEIVVDKEAVENCQLTASLTDETLAEKINVICQSIGATYEIVEAQIIITSPGCKAD</sequence>
<name>A0A327X8W5_LARAB</name>
<keyword evidence="1" id="KW-0812">Transmembrane</keyword>
<protein>
    <submittedName>
        <fullName evidence="4">FecR family protein</fullName>
    </submittedName>
</protein>
<proteinExistence type="predicted"/>
<keyword evidence="1" id="KW-0472">Membrane</keyword>
<dbReference type="Gene3D" id="2.60.120.1440">
    <property type="match status" value="1"/>
</dbReference>
<dbReference type="EMBL" id="QLMC01000001">
    <property type="protein sequence ID" value="RAK03201.1"/>
    <property type="molecule type" value="Genomic_DNA"/>
</dbReference>
<organism evidence="4 5">
    <name type="scientific">Larkinella arboricola</name>
    <dbReference type="NCBI Taxonomy" id="643671"/>
    <lineage>
        <taxon>Bacteria</taxon>
        <taxon>Pseudomonadati</taxon>
        <taxon>Bacteroidota</taxon>
        <taxon>Cytophagia</taxon>
        <taxon>Cytophagales</taxon>
        <taxon>Spirosomataceae</taxon>
        <taxon>Larkinella</taxon>
    </lineage>
</organism>
<keyword evidence="5" id="KW-1185">Reference proteome</keyword>